<protein>
    <recommendedName>
        <fullName evidence="3">DUF1837 domain-containing protein</fullName>
    </recommendedName>
</protein>
<name>A0ABS9IWH6_9ACTN</name>
<dbReference type="RefSeq" id="WP_236999130.1">
    <property type="nucleotide sequence ID" value="NZ_JAKKOR010000011.1"/>
</dbReference>
<reference evidence="1 2" key="1">
    <citation type="submission" date="2022-01" db="EMBL/GenBank/DDBJ databases">
        <authorList>
            <person name="Huang Y."/>
        </authorList>
    </citation>
    <scope>NUCLEOTIDE SEQUENCE [LARGE SCALE GENOMIC DNA]</scope>
    <source>
        <strain evidence="1 2">HY366</strain>
    </source>
</reference>
<evidence type="ECO:0000313" key="1">
    <source>
        <dbReference type="EMBL" id="MCF8589913.1"/>
    </source>
</evidence>
<accession>A0ABS9IWH6</accession>
<comment type="caution">
    <text evidence="1">The sequence shown here is derived from an EMBL/GenBank/DDBJ whole genome shotgun (WGS) entry which is preliminary data.</text>
</comment>
<gene>
    <name evidence="1" type="ORF">L5G33_15775</name>
</gene>
<dbReference type="EMBL" id="JAKKOR010000011">
    <property type="protein sequence ID" value="MCF8589913.1"/>
    <property type="molecule type" value="Genomic_DNA"/>
</dbReference>
<evidence type="ECO:0008006" key="3">
    <source>
        <dbReference type="Google" id="ProtNLM"/>
    </source>
</evidence>
<proteinExistence type="predicted"/>
<keyword evidence="2" id="KW-1185">Reference proteome</keyword>
<dbReference type="Proteomes" id="UP001200110">
    <property type="component" value="Unassembled WGS sequence"/>
</dbReference>
<sequence>MSGTSTPAKKSAKKAANNVAATSAAKAKAVVPEPVPIPIPAVLALATASAQGDRLDAFTDSALDDAGIGGVCRWHSAKVLALPDDERAAIAWIVAQAVMRSRTGGNNAFDVWHTAITTKTKLSGKDARLVELFIDDVFGLPGGIKPPADHLLGHVGEWLWYLHLSEFAEDHRSILNLESPKFGVTEQGADGLALYESLTGEDTSFCLWEMKKLTGTSPMSGTTGKAYRQLRENGGKYLAKLTKSYAEQPGLVGQLGSELAELWVEQSSRAGVGVSVATDRVPPEAAPFTTMGTHFPQFDSPGQLEGLLLTVEDLWQLAVTVRKYLWTAL</sequence>
<evidence type="ECO:0000313" key="2">
    <source>
        <dbReference type="Proteomes" id="UP001200110"/>
    </source>
</evidence>
<organism evidence="1 2">
    <name type="scientific">Gordonia liuliyuniae</name>
    <dbReference type="NCBI Taxonomy" id="2911517"/>
    <lineage>
        <taxon>Bacteria</taxon>
        <taxon>Bacillati</taxon>
        <taxon>Actinomycetota</taxon>
        <taxon>Actinomycetes</taxon>
        <taxon>Mycobacteriales</taxon>
        <taxon>Gordoniaceae</taxon>
        <taxon>Gordonia</taxon>
    </lineage>
</organism>